<dbReference type="STRING" id="321146.A0A139HPA1"/>
<feature type="domain" description="Tyrosine specific protein phosphatases" evidence="7">
    <location>
        <begin position="518"/>
        <end position="575"/>
    </location>
</feature>
<feature type="compositionally biased region" description="Basic residues" evidence="5">
    <location>
        <begin position="86"/>
        <end position="97"/>
    </location>
</feature>
<feature type="compositionally biased region" description="Polar residues" evidence="5">
    <location>
        <begin position="868"/>
        <end position="881"/>
    </location>
</feature>
<accession>A0A139HPA1</accession>
<feature type="compositionally biased region" description="Basic and acidic residues" evidence="5">
    <location>
        <begin position="812"/>
        <end position="826"/>
    </location>
</feature>
<dbReference type="AlphaFoldDB" id="A0A139HPA1"/>
<dbReference type="SMART" id="SM00195">
    <property type="entry name" value="DSPc"/>
    <property type="match status" value="1"/>
</dbReference>
<feature type="compositionally biased region" description="Low complexity" evidence="5">
    <location>
        <begin position="656"/>
        <end position="667"/>
    </location>
</feature>
<dbReference type="PROSITE" id="PS50054">
    <property type="entry name" value="TYR_PHOSPHATASE_DUAL"/>
    <property type="match status" value="1"/>
</dbReference>
<feature type="region of interest" description="Disordered" evidence="5">
    <location>
        <begin position="719"/>
        <end position="747"/>
    </location>
</feature>
<dbReference type="Gene3D" id="3.90.190.10">
    <property type="entry name" value="Protein tyrosine phosphatase superfamily"/>
    <property type="match status" value="1"/>
</dbReference>
<evidence type="ECO:0000313" key="9">
    <source>
        <dbReference type="Proteomes" id="UP000070133"/>
    </source>
</evidence>
<feature type="region of interest" description="Disordered" evidence="5">
    <location>
        <begin position="812"/>
        <end position="838"/>
    </location>
</feature>
<evidence type="ECO:0000256" key="1">
    <source>
        <dbReference type="ARBA" id="ARBA00008601"/>
    </source>
</evidence>
<dbReference type="PANTHER" id="PTHR10159">
    <property type="entry name" value="DUAL SPECIFICITY PROTEIN PHOSPHATASE"/>
    <property type="match status" value="1"/>
</dbReference>
<keyword evidence="9" id="KW-1185">Reference proteome</keyword>
<proteinExistence type="inferred from homology"/>
<dbReference type="GO" id="GO:0005634">
    <property type="term" value="C:nucleus"/>
    <property type="evidence" value="ECO:0007669"/>
    <property type="project" value="TreeGrafter"/>
</dbReference>
<dbReference type="InterPro" id="IPR016130">
    <property type="entry name" value="Tyr_Pase_AS"/>
</dbReference>
<dbReference type="Pfam" id="PF00782">
    <property type="entry name" value="DSPc"/>
    <property type="match status" value="1"/>
</dbReference>
<dbReference type="InterPro" id="IPR000340">
    <property type="entry name" value="Dual-sp_phosphatase_cat-dom"/>
</dbReference>
<feature type="compositionally biased region" description="Acidic residues" evidence="5">
    <location>
        <begin position="370"/>
        <end position="380"/>
    </location>
</feature>
<organism evidence="8 9">
    <name type="scientific">Pseudocercospora eumusae</name>
    <dbReference type="NCBI Taxonomy" id="321146"/>
    <lineage>
        <taxon>Eukaryota</taxon>
        <taxon>Fungi</taxon>
        <taxon>Dikarya</taxon>
        <taxon>Ascomycota</taxon>
        <taxon>Pezizomycotina</taxon>
        <taxon>Dothideomycetes</taxon>
        <taxon>Dothideomycetidae</taxon>
        <taxon>Mycosphaerellales</taxon>
        <taxon>Mycosphaerellaceae</taxon>
        <taxon>Pseudocercospora</taxon>
    </lineage>
</organism>
<evidence type="ECO:0000259" key="7">
    <source>
        <dbReference type="PROSITE" id="PS50056"/>
    </source>
</evidence>
<reference evidence="8 9" key="1">
    <citation type="submission" date="2015-07" db="EMBL/GenBank/DDBJ databases">
        <title>Comparative genomics of the Sigatoka disease complex on banana suggests a link between parallel evolutionary changes in Pseudocercospora fijiensis and Pseudocercospora eumusae and increased virulence on the banana host.</title>
        <authorList>
            <person name="Chang T.-C."/>
            <person name="Salvucci A."/>
            <person name="Crous P.W."/>
            <person name="Stergiopoulos I."/>
        </authorList>
    </citation>
    <scope>NUCLEOTIDE SEQUENCE [LARGE SCALE GENOMIC DNA]</scope>
    <source>
        <strain evidence="8 9">CBS 114824</strain>
    </source>
</reference>
<feature type="compositionally biased region" description="Low complexity" evidence="5">
    <location>
        <begin position="134"/>
        <end position="149"/>
    </location>
</feature>
<comment type="similarity">
    <text evidence="1">Belongs to the protein-tyrosine phosphatase family. Non-receptor class dual specificity subfamily.</text>
</comment>
<sequence>MDLTTPRIPRRLPSRRVTTPNTRSHDRRAARLCITLVAAHLRLLPAATNSRRRNEPSEPASFTLSLIANWHDESTYFTPQNEIRKPHGPRFWQKRRMNNGPSPEASTFSIRSMFSPLSPTTNMSHMDEQTKQLPQPSIPSSQRSRQPSPEYESFVRKFHQHQLSDSTNTSGSTDSSPTTTISTVDDSSATEHSPGSSPESPPPTTFAVGMLRPRTADDRSAPFFELQKQPPPRKGRNLKNLAVNTSRHGPRAASTTSLPLQVQPDQNASVLSPSFVKPPTPPRRKPSNLGLTLLTPGGSKPAPQEIKLEIPPTPGVTRPSLRHFQSSPSLPLVPSLGIPHYNASDFQKPRLLETIFSPIEQPAEAPHIAEEEEEEEEEQNFEIPLSREEKPEAYPDGPICVYDPSIDLYLEPTAEQARQYDVIMNVASEVRNPLLGLDEPAATEPELRIDGGGGIQFAPKKERDHLVVKKEDALAQDASSPTTPKASPLNATFPTQVSTVKDPEYIHIPWEHNSDIVPDLLRLCKLIDDKVTQGKRVLIHCQCGVSRSASLVVAYGLYKNPSMSVQEAYDAVKKRSKWIGPNMNLIMQLQEFRSSLARGGLLTARSAMSPLAPGSALSEWNGPFATISPAMRNEPLSAVEPPSANAASNGDRGVLSPGPSSAPSGFPWPLPTTSGAQRRRSISAVKPATAYVDPSGHVLPVQPVLPVLQVIAADAAHAKPPGPVRQVSSPEGFSSQTATESVGSPRSAEFAMTPLQPSKEVEAADDFGIMSPTSTAFTTSPFDRSALLAQLGMGSMRADEETPRRSISLRNRERQQYTMRPDHSEQSWKGLEAAQPRRLRGKISSPSLHEQQELQALQAKIEADLSIQRSNSHSGSPQFGQLPSAAEEPLRSPRATEFTSNPFALSPLSVPPPTSENNNINTSTRMSNIDPRSPAHKGASPITRSILDVL</sequence>
<dbReference type="PROSITE" id="PS50056">
    <property type="entry name" value="TYR_PHOSPHATASE_2"/>
    <property type="match status" value="1"/>
</dbReference>
<dbReference type="InterPro" id="IPR020422">
    <property type="entry name" value="TYR_PHOSPHATASE_DUAL_dom"/>
</dbReference>
<feature type="region of interest" description="Disordered" evidence="5">
    <location>
        <begin position="364"/>
        <end position="395"/>
    </location>
</feature>
<feature type="compositionally biased region" description="Polar residues" evidence="5">
    <location>
        <begin position="915"/>
        <end position="927"/>
    </location>
</feature>
<dbReference type="GO" id="GO:0008330">
    <property type="term" value="F:protein tyrosine/threonine phosphatase activity"/>
    <property type="evidence" value="ECO:0007669"/>
    <property type="project" value="TreeGrafter"/>
</dbReference>
<evidence type="ECO:0000256" key="2">
    <source>
        <dbReference type="ARBA" id="ARBA00013064"/>
    </source>
</evidence>
<feature type="region of interest" description="Disordered" evidence="5">
    <location>
        <begin position="635"/>
        <end position="681"/>
    </location>
</feature>
<dbReference type="CDD" id="cd14521">
    <property type="entry name" value="DSP_fungal_SDP1-like"/>
    <property type="match status" value="1"/>
</dbReference>
<evidence type="ECO:0000256" key="5">
    <source>
        <dbReference type="SAM" id="MobiDB-lite"/>
    </source>
</evidence>
<dbReference type="InterPro" id="IPR029021">
    <property type="entry name" value="Prot-tyrosine_phosphatase-like"/>
</dbReference>
<protein>
    <recommendedName>
        <fullName evidence="2">protein-tyrosine-phosphatase</fullName>
        <ecNumber evidence="2">3.1.3.48</ecNumber>
    </recommendedName>
</protein>
<feature type="region of interest" description="Disordered" evidence="5">
    <location>
        <begin position="270"/>
        <end position="305"/>
    </location>
</feature>
<dbReference type="GO" id="GO:0043409">
    <property type="term" value="P:negative regulation of MAPK cascade"/>
    <property type="evidence" value="ECO:0007669"/>
    <property type="project" value="TreeGrafter"/>
</dbReference>
<dbReference type="SUPFAM" id="SSF52799">
    <property type="entry name" value="(Phosphotyrosine protein) phosphatases II"/>
    <property type="match status" value="1"/>
</dbReference>
<evidence type="ECO:0000313" key="8">
    <source>
        <dbReference type="EMBL" id="KXT04266.1"/>
    </source>
</evidence>
<evidence type="ECO:0000256" key="3">
    <source>
        <dbReference type="ARBA" id="ARBA00022801"/>
    </source>
</evidence>
<gene>
    <name evidence="8" type="ORF">AC578_7893</name>
</gene>
<dbReference type="PANTHER" id="PTHR10159:SF519">
    <property type="entry name" value="DUAL SPECIFICITY PROTEIN PHOSPHATASE MPK3"/>
    <property type="match status" value="1"/>
</dbReference>
<dbReference type="GO" id="GO:0017017">
    <property type="term" value="F:MAP kinase tyrosine/serine/threonine phosphatase activity"/>
    <property type="evidence" value="ECO:0007669"/>
    <property type="project" value="TreeGrafter"/>
</dbReference>
<evidence type="ECO:0000256" key="4">
    <source>
        <dbReference type="ARBA" id="ARBA00022912"/>
    </source>
</evidence>
<keyword evidence="4" id="KW-0904">Protein phosphatase</keyword>
<feature type="compositionally biased region" description="Polar residues" evidence="5">
    <location>
        <begin position="99"/>
        <end position="124"/>
    </location>
</feature>
<feature type="domain" description="Tyrosine-protein phosphatase" evidence="6">
    <location>
        <begin position="425"/>
        <end position="598"/>
    </location>
</feature>
<evidence type="ECO:0000259" key="6">
    <source>
        <dbReference type="PROSITE" id="PS50054"/>
    </source>
</evidence>
<dbReference type="GO" id="GO:0033550">
    <property type="term" value="F:MAP kinase tyrosine phosphatase activity"/>
    <property type="evidence" value="ECO:0007669"/>
    <property type="project" value="TreeGrafter"/>
</dbReference>
<feature type="region of interest" description="Disordered" evidence="5">
    <location>
        <begin position="868"/>
        <end position="950"/>
    </location>
</feature>
<feature type="region of interest" description="Disordered" evidence="5">
    <location>
        <begin position="1"/>
        <end position="26"/>
    </location>
</feature>
<dbReference type="EC" id="3.1.3.48" evidence="2"/>
<feature type="compositionally biased region" description="Low complexity" evidence="5">
    <location>
        <begin position="164"/>
        <end position="187"/>
    </location>
</feature>
<dbReference type="OrthoDB" id="426001at2759"/>
<name>A0A139HPA1_9PEZI</name>
<comment type="caution">
    <text evidence="8">The sequence shown here is derived from an EMBL/GenBank/DDBJ whole genome shotgun (WGS) entry which is preliminary data.</text>
</comment>
<keyword evidence="3" id="KW-0378">Hydrolase</keyword>
<dbReference type="InterPro" id="IPR000387">
    <property type="entry name" value="Tyr_Pase_dom"/>
</dbReference>
<dbReference type="PROSITE" id="PS00383">
    <property type="entry name" value="TYR_PHOSPHATASE_1"/>
    <property type="match status" value="1"/>
</dbReference>
<feature type="compositionally biased region" description="Polar residues" evidence="5">
    <location>
        <begin position="726"/>
        <end position="744"/>
    </location>
</feature>
<dbReference type="Proteomes" id="UP000070133">
    <property type="component" value="Unassembled WGS sequence"/>
</dbReference>
<dbReference type="EMBL" id="LFZN01000022">
    <property type="protein sequence ID" value="KXT04266.1"/>
    <property type="molecule type" value="Genomic_DNA"/>
</dbReference>
<dbReference type="GO" id="GO:0005829">
    <property type="term" value="C:cytosol"/>
    <property type="evidence" value="ECO:0007669"/>
    <property type="project" value="TreeGrafter"/>
</dbReference>
<feature type="region of interest" description="Disordered" evidence="5">
    <location>
        <begin position="80"/>
        <end position="209"/>
    </location>
</feature>